<proteinExistence type="predicted"/>
<organism evidence="1">
    <name type="scientific">Arundo donax</name>
    <name type="common">Giant reed</name>
    <name type="synonym">Donax arundinaceus</name>
    <dbReference type="NCBI Taxonomy" id="35708"/>
    <lineage>
        <taxon>Eukaryota</taxon>
        <taxon>Viridiplantae</taxon>
        <taxon>Streptophyta</taxon>
        <taxon>Embryophyta</taxon>
        <taxon>Tracheophyta</taxon>
        <taxon>Spermatophyta</taxon>
        <taxon>Magnoliopsida</taxon>
        <taxon>Liliopsida</taxon>
        <taxon>Poales</taxon>
        <taxon>Poaceae</taxon>
        <taxon>PACMAD clade</taxon>
        <taxon>Arundinoideae</taxon>
        <taxon>Arundineae</taxon>
        <taxon>Arundo</taxon>
    </lineage>
</organism>
<sequence length="42" mass="5229">MKTWTIWGQLKYLQNSETFVAFTIVQQWDRVLNFNHKKYFCD</sequence>
<name>A0A0A8Z0Z3_ARUDO</name>
<reference evidence="1" key="1">
    <citation type="submission" date="2014-09" db="EMBL/GenBank/DDBJ databases">
        <authorList>
            <person name="Magalhaes I.L.F."/>
            <person name="Oliveira U."/>
            <person name="Santos F.R."/>
            <person name="Vidigal T.H.D.A."/>
            <person name="Brescovit A.D."/>
            <person name="Santos A.J."/>
        </authorList>
    </citation>
    <scope>NUCLEOTIDE SEQUENCE</scope>
    <source>
        <tissue evidence="1">Shoot tissue taken approximately 20 cm above the soil surface</tissue>
    </source>
</reference>
<evidence type="ECO:0000313" key="1">
    <source>
        <dbReference type="EMBL" id="JAD28517.1"/>
    </source>
</evidence>
<accession>A0A0A8Z0Z3</accession>
<dbReference type="EMBL" id="GBRH01269378">
    <property type="protein sequence ID" value="JAD28517.1"/>
    <property type="molecule type" value="Transcribed_RNA"/>
</dbReference>
<protein>
    <submittedName>
        <fullName evidence="1">Uncharacterized protein</fullName>
    </submittedName>
</protein>
<reference evidence="1" key="2">
    <citation type="journal article" date="2015" name="Data Brief">
        <title>Shoot transcriptome of the giant reed, Arundo donax.</title>
        <authorList>
            <person name="Barrero R.A."/>
            <person name="Guerrero F.D."/>
            <person name="Moolhuijzen P."/>
            <person name="Goolsby J.A."/>
            <person name="Tidwell J."/>
            <person name="Bellgard S.E."/>
            <person name="Bellgard M.I."/>
        </authorList>
    </citation>
    <scope>NUCLEOTIDE SEQUENCE</scope>
    <source>
        <tissue evidence="1">Shoot tissue taken approximately 20 cm above the soil surface</tissue>
    </source>
</reference>
<dbReference type="AlphaFoldDB" id="A0A0A8Z0Z3"/>